<accession>A0A6A6IJG5</accession>
<proteinExistence type="predicted"/>
<feature type="transmembrane region" description="Helical" evidence="2">
    <location>
        <begin position="163"/>
        <end position="186"/>
    </location>
</feature>
<organism evidence="4 5">
    <name type="scientific">Trematosphaeria pertusa</name>
    <dbReference type="NCBI Taxonomy" id="390896"/>
    <lineage>
        <taxon>Eukaryota</taxon>
        <taxon>Fungi</taxon>
        <taxon>Dikarya</taxon>
        <taxon>Ascomycota</taxon>
        <taxon>Pezizomycotina</taxon>
        <taxon>Dothideomycetes</taxon>
        <taxon>Pleosporomycetidae</taxon>
        <taxon>Pleosporales</taxon>
        <taxon>Massarineae</taxon>
        <taxon>Trematosphaeriaceae</taxon>
        <taxon>Trematosphaeria</taxon>
    </lineage>
</organism>
<protein>
    <recommendedName>
        <fullName evidence="6">Extracellular membrane protein CFEM domain-containing protein</fullName>
    </recommendedName>
</protein>
<evidence type="ECO:0000256" key="2">
    <source>
        <dbReference type="SAM" id="Phobius"/>
    </source>
</evidence>
<evidence type="ECO:0000256" key="3">
    <source>
        <dbReference type="SAM" id="SignalP"/>
    </source>
</evidence>
<evidence type="ECO:0000256" key="1">
    <source>
        <dbReference type="SAM" id="MobiDB-lite"/>
    </source>
</evidence>
<evidence type="ECO:0008006" key="6">
    <source>
        <dbReference type="Google" id="ProtNLM"/>
    </source>
</evidence>
<dbReference type="EMBL" id="ML987193">
    <property type="protein sequence ID" value="KAF2250735.1"/>
    <property type="molecule type" value="Genomic_DNA"/>
</dbReference>
<keyword evidence="2" id="KW-0472">Membrane</keyword>
<feature type="chain" id="PRO_5025406564" description="Extracellular membrane protein CFEM domain-containing protein" evidence="3">
    <location>
        <begin position="24"/>
        <end position="240"/>
    </location>
</feature>
<sequence length="240" mass="24817">MRLCRERLALWLAAILQPSVVVTDTAGPLAWVSIAGLSVYSIARPCAAGCIRYNGLYMCEIKADAHDVGLTLGCRCKPLNACYCSEGYQSAATSYIQSCVSANCEGLPNADGDVTSWGSVVLPANSTATATAPATDRLDNPAATTASGAEEDEGDDGLSKSDIIALATGLGVGIPSLAVAAIALVIQLRRRRSAAAIELASVLTPSTSQTNMLLGATPRAGFGGAGQHVQAYELGRNQWR</sequence>
<evidence type="ECO:0000313" key="5">
    <source>
        <dbReference type="Proteomes" id="UP000800094"/>
    </source>
</evidence>
<gene>
    <name evidence="4" type="ORF">BU26DRAFT_591683</name>
</gene>
<evidence type="ECO:0000313" key="4">
    <source>
        <dbReference type="EMBL" id="KAF2250735.1"/>
    </source>
</evidence>
<keyword evidence="2" id="KW-0812">Transmembrane</keyword>
<name>A0A6A6IJG5_9PLEO</name>
<keyword evidence="2" id="KW-1133">Transmembrane helix</keyword>
<keyword evidence="3" id="KW-0732">Signal</keyword>
<feature type="region of interest" description="Disordered" evidence="1">
    <location>
        <begin position="131"/>
        <end position="157"/>
    </location>
</feature>
<dbReference type="OrthoDB" id="5421290at2759"/>
<dbReference type="GeneID" id="54588136"/>
<feature type="signal peptide" evidence="3">
    <location>
        <begin position="1"/>
        <end position="23"/>
    </location>
</feature>
<dbReference type="Proteomes" id="UP000800094">
    <property type="component" value="Unassembled WGS sequence"/>
</dbReference>
<keyword evidence="5" id="KW-1185">Reference proteome</keyword>
<dbReference type="AlphaFoldDB" id="A0A6A6IJG5"/>
<reference evidence="4" key="1">
    <citation type="journal article" date="2020" name="Stud. Mycol.">
        <title>101 Dothideomycetes genomes: a test case for predicting lifestyles and emergence of pathogens.</title>
        <authorList>
            <person name="Haridas S."/>
            <person name="Albert R."/>
            <person name="Binder M."/>
            <person name="Bloem J."/>
            <person name="Labutti K."/>
            <person name="Salamov A."/>
            <person name="Andreopoulos B."/>
            <person name="Baker S."/>
            <person name="Barry K."/>
            <person name="Bills G."/>
            <person name="Bluhm B."/>
            <person name="Cannon C."/>
            <person name="Castanera R."/>
            <person name="Culley D."/>
            <person name="Daum C."/>
            <person name="Ezra D."/>
            <person name="Gonzalez J."/>
            <person name="Henrissat B."/>
            <person name="Kuo A."/>
            <person name="Liang C."/>
            <person name="Lipzen A."/>
            <person name="Lutzoni F."/>
            <person name="Magnuson J."/>
            <person name="Mondo S."/>
            <person name="Nolan M."/>
            <person name="Ohm R."/>
            <person name="Pangilinan J."/>
            <person name="Park H.-J."/>
            <person name="Ramirez L."/>
            <person name="Alfaro M."/>
            <person name="Sun H."/>
            <person name="Tritt A."/>
            <person name="Yoshinaga Y."/>
            <person name="Zwiers L.-H."/>
            <person name="Turgeon B."/>
            <person name="Goodwin S."/>
            <person name="Spatafora J."/>
            <person name="Crous P."/>
            <person name="Grigoriev I."/>
        </authorList>
    </citation>
    <scope>NUCLEOTIDE SEQUENCE</scope>
    <source>
        <strain evidence="4">CBS 122368</strain>
    </source>
</reference>
<dbReference type="RefSeq" id="XP_033685739.1">
    <property type="nucleotide sequence ID" value="XM_033834806.1"/>
</dbReference>